<dbReference type="GO" id="GO:0008234">
    <property type="term" value="F:cysteine-type peptidase activity"/>
    <property type="evidence" value="ECO:0007669"/>
    <property type="project" value="InterPro"/>
</dbReference>
<proteinExistence type="inferred from homology"/>
<feature type="non-terminal residue" evidence="5">
    <location>
        <position position="1"/>
    </location>
</feature>
<dbReference type="GO" id="GO:0006508">
    <property type="term" value="P:proteolysis"/>
    <property type="evidence" value="ECO:0007669"/>
    <property type="project" value="UniProtKB-KW"/>
</dbReference>
<evidence type="ECO:0000259" key="4">
    <source>
        <dbReference type="Pfam" id="PF02902"/>
    </source>
</evidence>
<dbReference type="Proteomes" id="UP000016930">
    <property type="component" value="Unassembled WGS sequence"/>
</dbReference>
<dbReference type="HOGENOM" id="CLU_2564715_0_0_1"/>
<keyword evidence="6" id="KW-1185">Reference proteome</keyword>
<feature type="non-terminal residue" evidence="5">
    <location>
        <position position="76"/>
    </location>
</feature>
<reference evidence="5 6" key="1">
    <citation type="journal article" date="2012" name="Proc. Natl. Acad. Sci. U.S.A.">
        <title>Comparative genomics of Ceriporiopsis subvermispora and Phanerochaete chrysosporium provide insight into selective ligninolysis.</title>
        <authorList>
            <person name="Fernandez-Fueyo E."/>
            <person name="Ruiz-Duenas F.J."/>
            <person name="Ferreira P."/>
            <person name="Floudas D."/>
            <person name="Hibbett D.S."/>
            <person name="Canessa P."/>
            <person name="Larrondo L.F."/>
            <person name="James T.Y."/>
            <person name="Seelenfreund D."/>
            <person name="Lobos S."/>
            <person name="Polanco R."/>
            <person name="Tello M."/>
            <person name="Honda Y."/>
            <person name="Watanabe T."/>
            <person name="Watanabe T."/>
            <person name="Ryu J.S."/>
            <person name="Kubicek C.P."/>
            <person name="Schmoll M."/>
            <person name="Gaskell J."/>
            <person name="Hammel K.E."/>
            <person name="St John F.J."/>
            <person name="Vanden Wymelenberg A."/>
            <person name="Sabat G."/>
            <person name="Splinter BonDurant S."/>
            <person name="Syed K."/>
            <person name="Yadav J.S."/>
            <person name="Doddapaneni H."/>
            <person name="Subramanian V."/>
            <person name="Lavin J.L."/>
            <person name="Oguiza J.A."/>
            <person name="Perez G."/>
            <person name="Pisabarro A.G."/>
            <person name="Ramirez L."/>
            <person name="Santoyo F."/>
            <person name="Master E."/>
            <person name="Coutinho P.M."/>
            <person name="Henrissat B."/>
            <person name="Lombard V."/>
            <person name="Magnuson J.K."/>
            <person name="Kuees U."/>
            <person name="Hori C."/>
            <person name="Igarashi K."/>
            <person name="Samejima M."/>
            <person name="Held B.W."/>
            <person name="Barry K.W."/>
            <person name="LaButti K.M."/>
            <person name="Lapidus A."/>
            <person name="Lindquist E.A."/>
            <person name="Lucas S.M."/>
            <person name="Riley R."/>
            <person name="Salamov A.A."/>
            <person name="Hoffmeister D."/>
            <person name="Schwenk D."/>
            <person name="Hadar Y."/>
            <person name="Yarden O."/>
            <person name="de Vries R.P."/>
            <person name="Wiebenga A."/>
            <person name="Stenlid J."/>
            <person name="Eastwood D."/>
            <person name="Grigoriev I.V."/>
            <person name="Berka R.M."/>
            <person name="Blanchette R.A."/>
            <person name="Kersten P."/>
            <person name="Martinez A.T."/>
            <person name="Vicuna R."/>
            <person name="Cullen D."/>
        </authorList>
    </citation>
    <scope>NUCLEOTIDE SEQUENCE [LARGE SCALE GENOMIC DNA]</scope>
    <source>
        <strain evidence="5 6">B</strain>
    </source>
</reference>
<evidence type="ECO:0000256" key="2">
    <source>
        <dbReference type="ARBA" id="ARBA00022670"/>
    </source>
</evidence>
<evidence type="ECO:0000313" key="5">
    <source>
        <dbReference type="EMBL" id="EMD39020.1"/>
    </source>
</evidence>
<dbReference type="EMBL" id="KB445794">
    <property type="protein sequence ID" value="EMD39020.1"/>
    <property type="molecule type" value="Genomic_DNA"/>
</dbReference>
<dbReference type="InterPro" id="IPR038765">
    <property type="entry name" value="Papain-like_cys_pep_sf"/>
</dbReference>
<dbReference type="Gene3D" id="3.40.395.10">
    <property type="entry name" value="Adenoviral Proteinase, Chain A"/>
    <property type="match status" value="1"/>
</dbReference>
<dbReference type="Pfam" id="PF02902">
    <property type="entry name" value="Peptidase_C48"/>
    <property type="match status" value="1"/>
</dbReference>
<feature type="domain" description="Ubiquitin-like protease family profile" evidence="4">
    <location>
        <begin position="26"/>
        <end position="73"/>
    </location>
</feature>
<protein>
    <recommendedName>
        <fullName evidence="4">Ubiquitin-like protease family profile domain-containing protein</fullName>
    </recommendedName>
</protein>
<comment type="similarity">
    <text evidence="1">Belongs to the peptidase C48 family.</text>
</comment>
<dbReference type="SUPFAM" id="SSF54001">
    <property type="entry name" value="Cysteine proteinases"/>
    <property type="match status" value="1"/>
</dbReference>
<dbReference type="AlphaFoldDB" id="M2R3D3"/>
<accession>M2R3D3</accession>
<name>M2R3D3_CERS8</name>
<keyword evidence="2" id="KW-0645">Protease</keyword>
<sequence length="76" mass="8771">CAIFSTYDIVSAAYEHGSAMLGRSIQHNMYWDCDCWLIPIHREPTASQCGHWTLVIADIPQRQLYHFDSLASRDAW</sequence>
<dbReference type="InterPro" id="IPR003653">
    <property type="entry name" value="Peptidase_C48_C"/>
</dbReference>
<evidence type="ECO:0000313" key="6">
    <source>
        <dbReference type="Proteomes" id="UP000016930"/>
    </source>
</evidence>
<keyword evidence="3" id="KW-0378">Hydrolase</keyword>
<gene>
    <name evidence="5" type="ORF">CERSUDRAFT_37157</name>
</gene>
<dbReference type="GO" id="GO:0019783">
    <property type="term" value="F:ubiquitin-like protein peptidase activity"/>
    <property type="evidence" value="ECO:0007669"/>
    <property type="project" value="UniProtKB-ARBA"/>
</dbReference>
<organism evidence="5 6">
    <name type="scientific">Ceriporiopsis subvermispora (strain B)</name>
    <name type="common">White-rot fungus</name>
    <name type="synonym">Gelatoporia subvermispora</name>
    <dbReference type="NCBI Taxonomy" id="914234"/>
    <lineage>
        <taxon>Eukaryota</taxon>
        <taxon>Fungi</taxon>
        <taxon>Dikarya</taxon>
        <taxon>Basidiomycota</taxon>
        <taxon>Agaricomycotina</taxon>
        <taxon>Agaricomycetes</taxon>
        <taxon>Polyporales</taxon>
        <taxon>Gelatoporiaceae</taxon>
        <taxon>Gelatoporia</taxon>
    </lineage>
</organism>
<evidence type="ECO:0000256" key="1">
    <source>
        <dbReference type="ARBA" id="ARBA00005234"/>
    </source>
</evidence>
<evidence type="ECO:0000256" key="3">
    <source>
        <dbReference type="ARBA" id="ARBA00022801"/>
    </source>
</evidence>